<evidence type="ECO:0000313" key="1">
    <source>
        <dbReference type="EMBL" id="MFC4197394.1"/>
    </source>
</evidence>
<reference evidence="2" key="1">
    <citation type="journal article" date="2019" name="Int. J. Syst. Evol. Microbiol.">
        <title>The Global Catalogue of Microorganisms (GCM) 10K type strain sequencing project: providing services to taxonomists for standard genome sequencing and annotation.</title>
        <authorList>
            <consortium name="The Broad Institute Genomics Platform"/>
            <consortium name="The Broad Institute Genome Sequencing Center for Infectious Disease"/>
            <person name="Wu L."/>
            <person name="Ma J."/>
        </authorList>
    </citation>
    <scope>NUCLEOTIDE SEQUENCE [LARGE SCALE GENOMIC DNA]</scope>
    <source>
        <strain evidence="2">CCM 8689</strain>
    </source>
</reference>
<proteinExistence type="predicted"/>
<sequence>MDNEFSAKFVCMESEAWYAMIKTAVTQIRAEDKAAKEDKWISDEKASNLLDGASTSTLLRLRNSGKIKFTQPTRKLILYDRDSIMAYLNKGTHETF</sequence>
<dbReference type="Proteomes" id="UP001595792">
    <property type="component" value="Unassembled WGS sequence"/>
</dbReference>
<keyword evidence="1" id="KW-0238">DNA-binding</keyword>
<dbReference type="GO" id="GO:0003677">
    <property type="term" value="F:DNA binding"/>
    <property type="evidence" value="ECO:0007669"/>
    <property type="project" value="UniProtKB-KW"/>
</dbReference>
<organism evidence="1 2">
    <name type="scientific">Pedobacter jamesrossensis</name>
    <dbReference type="NCBI Taxonomy" id="1908238"/>
    <lineage>
        <taxon>Bacteria</taxon>
        <taxon>Pseudomonadati</taxon>
        <taxon>Bacteroidota</taxon>
        <taxon>Sphingobacteriia</taxon>
        <taxon>Sphingobacteriales</taxon>
        <taxon>Sphingobacteriaceae</taxon>
        <taxon>Pedobacter</taxon>
    </lineage>
</organism>
<dbReference type="EMBL" id="JBHSBY010000115">
    <property type="protein sequence ID" value="MFC4197394.1"/>
    <property type="molecule type" value="Genomic_DNA"/>
</dbReference>
<accession>A0ABV8NNX5</accession>
<dbReference type="RefSeq" id="WP_378960876.1">
    <property type="nucleotide sequence ID" value="NZ_JBHRXC010000016.1"/>
</dbReference>
<keyword evidence="2" id="KW-1185">Reference proteome</keyword>
<evidence type="ECO:0000313" key="2">
    <source>
        <dbReference type="Proteomes" id="UP001595792"/>
    </source>
</evidence>
<gene>
    <name evidence="1" type="ORF">ACFOUY_11875</name>
</gene>
<name>A0ABV8NNX5_9SPHI</name>
<protein>
    <submittedName>
        <fullName evidence="1">DNA-binding protein</fullName>
    </submittedName>
</protein>
<comment type="caution">
    <text evidence="1">The sequence shown here is derived from an EMBL/GenBank/DDBJ whole genome shotgun (WGS) entry which is preliminary data.</text>
</comment>